<keyword evidence="3" id="KW-1185">Reference proteome</keyword>
<evidence type="ECO:0000259" key="1">
    <source>
        <dbReference type="Pfam" id="PF13349"/>
    </source>
</evidence>
<accession>A0ABW6S6L3</accession>
<evidence type="ECO:0000313" key="3">
    <source>
        <dbReference type="Proteomes" id="UP001601992"/>
    </source>
</evidence>
<dbReference type="Gene3D" id="2.160.20.120">
    <property type="match status" value="1"/>
</dbReference>
<comment type="caution">
    <text evidence="2">The sequence shown here is derived from an EMBL/GenBank/DDBJ whole genome shotgun (WGS) entry which is preliminary data.</text>
</comment>
<gene>
    <name evidence="2" type="ORF">ACFYXQ_29525</name>
</gene>
<dbReference type="InterPro" id="IPR025164">
    <property type="entry name" value="Toastrack_DUF4097"/>
</dbReference>
<dbReference type="EMBL" id="JBIAQY010000011">
    <property type="protein sequence ID" value="MFF3571930.1"/>
    <property type="molecule type" value="Genomic_DNA"/>
</dbReference>
<feature type="domain" description="DUF4097" evidence="1">
    <location>
        <begin position="13"/>
        <end position="179"/>
    </location>
</feature>
<reference evidence="2 3" key="1">
    <citation type="submission" date="2024-10" db="EMBL/GenBank/DDBJ databases">
        <title>The Natural Products Discovery Center: Release of the First 8490 Sequenced Strains for Exploring Actinobacteria Biosynthetic Diversity.</title>
        <authorList>
            <person name="Kalkreuter E."/>
            <person name="Kautsar S.A."/>
            <person name="Yang D."/>
            <person name="Bader C.D."/>
            <person name="Teijaro C.N."/>
            <person name="Fluegel L."/>
            <person name="Davis C.M."/>
            <person name="Simpson J.R."/>
            <person name="Lauterbach L."/>
            <person name="Steele A.D."/>
            <person name="Gui C."/>
            <person name="Meng S."/>
            <person name="Li G."/>
            <person name="Viehrig K."/>
            <person name="Ye F."/>
            <person name="Su P."/>
            <person name="Kiefer A.F."/>
            <person name="Nichols A."/>
            <person name="Cepeda A.J."/>
            <person name="Yan W."/>
            <person name="Fan B."/>
            <person name="Jiang Y."/>
            <person name="Adhikari A."/>
            <person name="Zheng C.-J."/>
            <person name="Schuster L."/>
            <person name="Cowan T.M."/>
            <person name="Smanski M.J."/>
            <person name="Chevrette M.G."/>
            <person name="De Carvalho L.P.S."/>
            <person name="Shen B."/>
        </authorList>
    </citation>
    <scope>NUCLEOTIDE SEQUENCE [LARGE SCALE GENOMIC DNA]</scope>
    <source>
        <strain evidence="2 3">NPDC002593</strain>
    </source>
</reference>
<proteinExistence type="predicted"/>
<protein>
    <submittedName>
        <fullName evidence="2">DUF4097 family beta strand repeat-containing protein</fullName>
    </submittedName>
</protein>
<evidence type="ECO:0000313" key="2">
    <source>
        <dbReference type="EMBL" id="MFF3571930.1"/>
    </source>
</evidence>
<organism evidence="2 3">
    <name type="scientific">Nocardia jiangxiensis</name>
    <dbReference type="NCBI Taxonomy" id="282685"/>
    <lineage>
        <taxon>Bacteria</taxon>
        <taxon>Bacillati</taxon>
        <taxon>Actinomycetota</taxon>
        <taxon>Actinomycetes</taxon>
        <taxon>Mycobacteriales</taxon>
        <taxon>Nocardiaceae</taxon>
        <taxon>Nocardia</taxon>
    </lineage>
</organism>
<name>A0ABW6S6L3_9NOCA</name>
<dbReference type="Pfam" id="PF13349">
    <property type="entry name" value="DUF4097"/>
    <property type="match status" value="1"/>
</dbReference>
<dbReference type="RefSeq" id="WP_040828372.1">
    <property type="nucleotide sequence ID" value="NZ_JBIAQY010000011.1"/>
</dbReference>
<dbReference type="Proteomes" id="UP001601992">
    <property type="component" value="Unassembled WGS sequence"/>
</dbReference>
<sequence>MNIFQTPNPIAVVVDVLSATVNVIASDRTDTIVQVHPADESKKADVRAAAQTQVDFAAGTLTVTTPKDWRTYSPFGGNPTIEVTIEVPTGSQLRGNAGVGRLRGTGEFGECRLEIAAGDIFVDRPLGSVTAKTSCGDIRIGAAARGDIRLETSMGELEVGIRPGSAVNVQTNTMKGNVQNQLGPVADASGDTVQVYARSAMGNITIHHAA</sequence>